<evidence type="ECO:0000256" key="1">
    <source>
        <dbReference type="ARBA" id="ARBA00001412"/>
    </source>
</evidence>
<dbReference type="InterPro" id="IPR048913">
    <property type="entry name" value="BetaGal_gal-bd"/>
</dbReference>
<dbReference type="Pfam" id="PF01301">
    <property type="entry name" value="Glyco_hydro_35"/>
    <property type="match status" value="2"/>
</dbReference>
<dbReference type="PRINTS" id="PR00742">
    <property type="entry name" value="GLHYDRLASE35"/>
</dbReference>
<evidence type="ECO:0000256" key="3">
    <source>
        <dbReference type="ARBA" id="ARBA00012756"/>
    </source>
</evidence>
<feature type="domain" description="Beta-galactosidase galactose-binding" evidence="9">
    <location>
        <begin position="258"/>
        <end position="325"/>
    </location>
</feature>
<protein>
    <recommendedName>
        <fullName evidence="3">beta-galactosidase</fullName>
        <ecNumber evidence="3">3.2.1.23</ecNumber>
    </recommendedName>
</protein>
<dbReference type="EC" id="3.2.1.23" evidence="3"/>
<evidence type="ECO:0000259" key="8">
    <source>
        <dbReference type="Pfam" id="PF17834"/>
    </source>
</evidence>
<organism evidence="10 11">
    <name type="scientific">Ficus carica</name>
    <name type="common">Common fig</name>
    <dbReference type="NCBI Taxonomy" id="3494"/>
    <lineage>
        <taxon>Eukaryota</taxon>
        <taxon>Viridiplantae</taxon>
        <taxon>Streptophyta</taxon>
        <taxon>Embryophyta</taxon>
        <taxon>Tracheophyta</taxon>
        <taxon>Spermatophyta</taxon>
        <taxon>Magnoliopsida</taxon>
        <taxon>eudicotyledons</taxon>
        <taxon>Gunneridae</taxon>
        <taxon>Pentapetalae</taxon>
        <taxon>rosids</taxon>
        <taxon>fabids</taxon>
        <taxon>Rosales</taxon>
        <taxon>Moraceae</taxon>
        <taxon>Ficeae</taxon>
        <taxon>Ficus</taxon>
    </lineage>
</organism>
<comment type="similarity">
    <text evidence="2">Belongs to the glycosyl hydrolase 35 family.</text>
</comment>
<dbReference type="InterPro" id="IPR031330">
    <property type="entry name" value="Gly_Hdrlase_35_cat"/>
</dbReference>
<keyword evidence="6" id="KW-0326">Glycosidase</keyword>
<evidence type="ECO:0000256" key="6">
    <source>
        <dbReference type="ARBA" id="ARBA00023295"/>
    </source>
</evidence>
<dbReference type="Pfam" id="PF17834">
    <property type="entry name" value="GHD"/>
    <property type="match status" value="1"/>
</dbReference>
<keyword evidence="5" id="KW-0378">Hydrolase</keyword>
<reference evidence="10" key="1">
    <citation type="submission" date="2023-07" db="EMBL/GenBank/DDBJ databases">
        <title>draft genome sequence of fig (Ficus carica).</title>
        <authorList>
            <person name="Takahashi T."/>
            <person name="Nishimura K."/>
        </authorList>
    </citation>
    <scope>NUCLEOTIDE SEQUENCE</scope>
</reference>
<sequence>MLKAAMQKFTEKTVNMIKAENLFEPQGGPIILAQIENEYELVEYGLGNAGKAYAKWSANMAVGLKTEVPWVMCKQRDALDPIFHGGTNFGRTAGGPFIATSYDYDAPVDEYGLTREPKYSHLRDLHTAIRLSEPALVSANPVRTSLGKNQEAHVFATKSGACAAFLANYDPQYFANVTFRKRRYGLPPWSISILPHCQEETFNTAKVRAASLNVKMETVNKFSWQSYTEGVPSTHDKNSFVAHGLLEQLNVTRDVSDYLWYTTDVSIRADEEFLKNGKFPILKVSSAGHALQVFINGQLSGTAYGSLANPKLTFSGKVTLKAGINKISLLSVAVGLPNVGLHFEKWNTGVLGPVTLEGLSANTWDLSRWKWSYKTGVEGEMLSLYSFTGSSSVKWAKGSASPKKQALTWYKTTFDASEGKDPLALDMSSMGKGQIWINGQSIGRHWPARKASGGCSRCSYTGTFHENKCLRSCGEATQKWYHVPRSWLQPKGNLLVVFDEQGGDPTGISLVRRTTQNK</sequence>
<dbReference type="PANTHER" id="PTHR23421">
    <property type="entry name" value="BETA-GALACTOSIDASE RELATED"/>
    <property type="match status" value="1"/>
</dbReference>
<dbReference type="GO" id="GO:0005975">
    <property type="term" value="P:carbohydrate metabolic process"/>
    <property type="evidence" value="ECO:0007669"/>
    <property type="project" value="InterPro"/>
</dbReference>
<evidence type="ECO:0000256" key="5">
    <source>
        <dbReference type="ARBA" id="ARBA00022801"/>
    </source>
</evidence>
<feature type="domain" description="Beta-galactosidase beta-sandwich" evidence="8">
    <location>
        <begin position="151"/>
        <end position="207"/>
    </location>
</feature>
<dbReference type="Pfam" id="PF21467">
    <property type="entry name" value="BetaGal_gal-bd"/>
    <property type="match status" value="2"/>
</dbReference>
<dbReference type="SUPFAM" id="SSF49785">
    <property type="entry name" value="Galactose-binding domain-like"/>
    <property type="match status" value="2"/>
</dbReference>
<feature type="domain" description="Glycoside hydrolase 35 catalytic" evidence="7">
    <location>
        <begin position="83"/>
        <end position="128"/>
    </location>
</feature>
<dbReference type="GO" id="GO:0004565">
    <property type="term" value="F:beta-galactosidase activity"/>
    <property type="evidence" value="ECO:0007669"/>
    <property type="project" value="UniProtKB-EC"/>
</dbReference>
<dbReference type="AlphaFoldDB" id="A0AA88AHH0"/>
<gene>
    <name evidence="10" type="ORF">TIFTF001_022274</name>
</gene>
<dbReference type="InterPro" id="IPR008979">
    <property type="entry name" value="Galactose-bd-like_sf"/>
</dbReference>
<feature type="domain" description="Beta-galactosidase galactose-binding" evidence="9">
    <location>
        <begin position="407"/>
        <end position="493"/>
    </location>
</feature>
<dbReference type="FunFam" id="2.60.120.260:FF:000142">
    <property type="entry name" value="Beta-galactosidase"/>
    <property type="match status" value="1"/>
</dbReference>
<evidence type="ECO:0000259" key="7">
    <source>
        <dbReference type="Pfam" id="PF01301"/>
    </source>
</evidence>
<dbReference type="InterPro" id="IPR001944">
    <property type="entry name" value="Glycoside_Hdrlase_35"/>
</dbReference>
<dbReference type="EMBL" id="BTGU01000044">
    <property type="protein sequence ID" value="GMN53117.1"/>
    <property type="molecule type" value="Genomic_DNA"/>
</dbReference>
<proteinExistence type="inferred from homology"/>
<dbReference type="InterPro" id="IPR041392">
    <property type="entry name" value="GHD"/>
</dbReference>
<dbReference type="SUPFAM" id="SSF51445">
    <property type="entry name" value="(Trans)glycosidases"/>
    <property type="match status" value="1"/>
</dbReference>
<feature type="domain" description="Glycoside hydrolase 35 catalytic" evidence="7">
    <location>
        <begin position="4"/>
        <end position="79"/>
    </location>
</feature>
<evidence type="ECO:0000313" key="10">
    <source>
        <dbReference type="EMBL" id="GMN53117.1"/>
    </source>
</evidence>
<keyword evidence="4" id="KW-0732">Signal</keyword>
<dbReference type="Gene3D" id="2.60.120.260">
    <property type="entry name" value="Galactose-binding domain-like"/>
    <property type="match status" value="3"/>
</dbReference>
<keyword evidence="11" id="KW-1185">Reference proteome</keyword>
<dbReference type="FunFam" id="2.60.120.260:FF:000061">
    <property type="entry name" value="Beta-galactosidase"/>
    <property type="match status" value="1"/>
</dbReference>
<dbReference type="Proteomes" id="UP001187192">
    <property type="component" value="Unassembled WGS sequence"/>
</dbReference>
<dbReference type="PROSITE" id="PS01182">
    <property type="entry name" value="GLYCOSYL_HYDROL_F35"/>
    <property type="match status" value="1"/>
</dbReference>
<dbReference type="Gene3D" id="3.20.20.80">
    <property type="entry name" value="Glycosidases"/>
    <property type="match status" value="1"/>
</dbReference>
<dbReference type="InterPro" id="IPR019801">
    <property type="entry name" value="Glyco_hydro_35_CS"/>
</dbReference>
<comment type="catalytic activity">
    <reaction evidence="1">
        <text>Hydrolysis of terminal non-reducing beta-D-galactose residues in beta-D-galactosides.</text>
        <dbReference type="EC" id="3.2.1.23"/>
    </reaction>
</comment>
<evidence type="ECO:0000313" key="11">
    <source>
        <dbReference type="Proteomes" id="UP001187192"/>
    </source>
</evidence>
<evidence type="ECO:0000256" key="4">
    <source>
        <dbReference type="ARBA" id="ARBA00022729"/>
    </source>
</evidence>
<comment type="caution">
    <text evidence="10">The sequence shown here is derived from an EMBL/GenBank/DDBJ whole genome shotgun (WGS) entry which is preliminary data.</text>
</comment>
<evidence type="ECO:0000256" key="2">
    <source>
        <dbReference type="ARBA" id="ARBA00009809"/>
    </source>
</evidence>
<evidence type="ECO:0000259" key="9">
    <source>
        <dbReference type="Pfam" id="PF21467"/>
    </source>
</evidence>
<name>A0AA88AHH0_FICCA</name>
<dbReference type="FunFam" id="2.60.120.260:FF:000076">
    <property type="entry name" value="Beta-galactosidase"/>
    <property type="match status" value="1"/>
</dbReference>
<dbReference type="InterPro" id="IPR017853">
    <property type="entry name" value="GH"/>
</dbReference>
<accession>A0AA88AHH0</accession>